<keyword evidence="3 7" id="KW-0812">Transmembrane</keyword>
<feature type="binding site" evidence="6">
    <location>
        <position position="106"/>
    </location>
    <ligand>
        <name>Zn(2+)</name>
        <dbReference type="ChEBI" id="CHEBI:29105"/>
    </ligand>
</feature>
<evidence type="ECO:0000256" key="3">
    <source>
        <dbReference type="ARBA" id="ARBA00022692"/>
    </source>
</evidence>
<feature type="transmembrane region" description="Helical" evidence="7">
    <location>
        <begin position="252"/>
        <end position="272"/>
    </location>
</feature>
<dbReference type="GO" id="GO:0016020">
    <property type="term" value="C:membrane"/>
    <property type="evidence" value="ECO:0007669"/>
    <property type="project" value="UniProtKB-SubCell"/>
</dbReference>
<feature type="binding site" evidence="6">
    <location>
        <position position="255"/>
    </location>
    <ligand>
        <name>Zn(2+)</name>
        <dbReference type="ChEBI" id="CHEBI:29105"/>
    </ligand>
</feature>
<keyword evidence="4 7" id="KW-1133">Transmembrane helix</keyword>
<evidence type="ECO:0000313" key="9">
    <source>
        <dbReference type="Proteomes" id="UP000001542"/>
    </source>
</evidence>
<feature type="transmembrane region" description="Helical" evidence="7">
    <location>
        <begin position="180"/>
        <end position="200"/>
    </location>
</feature>
<keyword evidence="6" id="KW-0479">Metal-binding</keyword>
<gene>
    <name evidence="8" type="ORF">TVAG_219270</name>
</gene>
<dbReference type="SMR" id="A2FKQ8"/>
<dbReference type="InterPro" id="IPR004254">
    <property type="entry name" value="AdipoR/HlyIII-related"/>
</dbReference>
<dbReference type="VEuPathDB" id="TrichDB:TVAG_219270"/>
<dbReference type="GO" id="GO:0038023">
    <property type="term" value="F:signaling receptor activity"/>
    <property type="evidence" value="ECO:0000318"/>
    <property type="project" value="GO_Central"/>
</dbReference>
<feature type="transmembrane region" description="Helical" evidence="7">
    <location>
        <begin position="151"/>
        <end position="173"/>
    </location>
</feature>
<dbReference type="Proteomes" id="UP000001542">
    <property type="component" value="Unassembled WGS sequence"/>
</dbReference>
<keyword evidence="5 7" id="KW-0472">Membrane</keyword>
<feature type="transmembrane region" description="Helical" evidence="7">
    <location>
        <begin position="89"/>
        <end position="108"/>
    </location>
</feature>
<evidence type="ECO:0000256" key="2">
    <source>
        <dbReference type="ARBA" id="ARBA00007018"/>
    </source>
</evidence>
<dbReference type="Pfam" id="PF03006">
    <property type="entry name" value="HlyIII"/>
    <property type="match status" value="1"/>
</dbReference>
<feature type="transmembrane region" description="Helical" evidence="7">
    <location>
        <begin position="212"/>
        <end position="231"/>
    </location>
</feature>
<keyword evidence="6" id="KW-0862">Zinc</keyword>
<proteinExistence type="inferred from homology"/>
<evidence type="ECO:0000256" key="6">
    <source>
        <dbReference type="PIRSR" id="PIRSR604254-1"/>
    </source>
</evidence>
<comment type="similarity">
    <text evidence="2">Belongs to the ADIPOR family.</text>
</comment>
<dbReference type="STRING" id="5722.A2FKQ8"/>
<name>A2FKQ8_TRIV3</name>
<dbReference type="EMBL" id="DS113853">
    <property type="protein sequence ID" value="EAX94520.1"/>
    <property type="molecule type" value="Genomic_DNA"/>
</dbReference>
<dbReference type="PANTHER" id="PTHR20855">
    <property type="entry name" value="ADIPOR/PROGESTIN RECEPTOR-RELATED"/>
    <property type="match status" value="1"/>
</dbReference>
<dbReference type="PANTHER" id="PTHR20855:SF52">
    <property type="entry name" value="ADIPONECTIN RECEPTOR PROTEIN"/>
    <property type="match status" value="1"/>
</dbReference>
<dbReference type="GO" id="GO:0046872">
    <property type="term" value="F:metal ion binding"/>
    <property type="evidence" value="ECO:0007669"/>
    <property type="project" value="UniProtKB-KW"/>
</dbReference>
<evidence type="ECO:0000313" key="8">
    <source>
        <dbReference type="EMBL" id="EAX94520.1"/>
    </source>
</evidence>
<feature type="transmembrane region" description="Helical" evidence="7">
    <location>
        <begin position="67"/>
        <end position="83"/>
    </location>
</feature>
<keyword evidence="9" id="KW-1185">Reference proteome</keyword>
<accession>A2FKQ8</accession>
<evidence type="ECO:0000256" key="4">
    <source>
        <dbReference type="ARBA" id="ARBA00022989"/>
    </source>
</evidence>
<dbReference type="OrthoDB" id="529367at2759"/>
<comment type="subcellular location">
    <subcellularLocation>
        <location evidence="1">Membrane</location>
        <topology evidence="1">Multi-pass membrane protein</topology>
    </subcellularLocation>
</comment>
<dbReference type="InParanoid" id="A2FKQ8"/>
<evidence type="ECO:0000256" key="7">
    <source>
        <dbReference type="SAM" id="Phobius"/>
    </source>
</evidence>
<reference evidence="8" key="2">
    <citation type="journal article" date="2007" name="Science">
        <title>Draft genome sequence of the sexually transmitted pathogen Trichomonas vaginalis.</title>
        <authorList>
            <person name="Carlton J.M."/>
            <person name="Hirt R.P."/>
            <person name="Silva J.C."/>
            <person name="Delcher A.L."/>
            <person name="Schatz M."/>
            <person name="Zhao Q."/>
            <person name="Wortman J.R."/>
            <person name="Bidwell S.L."/>
            <person name="Alsmark U.C.M."/>
            <person name="Besteiro S."/>
            <person name="Sicheritz-Ponten T."/>
            <person name="Noel C.J."/>
            <person name="Dacks J.B."/>
            <person name="Foster P.G."/>
            <person name="Simillion C."/>
            <person name="Van de Peer Y."/>
            <person name="Miranda-Saavedra D."/>
            <person name="Barton G.J."/>
            <person name="Westrop G.D."/>
            <person name="Mueller S."/>
            <person name="Dessi D."/>
            <person name="Fiori P.L."/>
            <person name="Ren Q."/>
            <person name="Paulsen I."/>
            <person name="Zhang H."/>
            <person name="Bastida-Corcuera F.D."/>
            <person name="Simoes-Barbosa A."/>
            <person name="Brown M.T."/>
            <person name="Hayes R.D."/>
            <person name="Mukherjee M."/>
            <person name="Okumura C.Y."/>
            <person name="Schneider R."/>
            <person name="Smith A.J."/>
            <person name="Vanacova S."/>
            <person name="Villalvazo M."/>
            <person name="Haas B.J."/>
            <person name="Pertea M."/>
            <person name="Feldblyum T.V."/>
            <person name="Utterback T.R."/>
            <person name="Shu C.L."/>
            <person name="Osoegawa K."/>
            <person name="de Jong P.J."/>
            <person name="Hrdy I."/>
            <person name="Horvathova L."/>
            <person name="Zubacova Z."/>
            <person name="Dolezal P."/>
            <person name="Malik S.B."/>
            <person name="Logsdon J.M. Jr."/>
            <person name="Henze K."/>
            <person name="Gupta A."/>
            <person name="Wang C.C."/>
            <person name="Dunne R.L."/>
            <person name="Upcroft J.A."/>
            <person name="Upcroft P."/>
            <person name="White O."/>
            <person name="Salzberg S.L."/>
            <person name="Tang P."/>
            <person name="Chiu C.-H."/>
            <person name="Lee Y.-S."/>
            <person name="Embley T.M."/>
            <person name="Coombs G.H."/>
            <person name="Mottram J.C."/>
            <person name="Tachezy J."/>
            <person name="Fraser-Liggett C.M."/>
            <person name="Johnson P.J."/>
        </authorList>
    </citation>
    <scope>NUCLEOTIDE SEQUENCE [LARGE SCALE GENOMIC DNA]</scope>
    <source>
        <strain evidence="8">G3</strain>
    </source>
</reference>
<protein>
    <submittedName>
        <fullName evidence="8">Haemolysin-III related family protein</fullName>
    </submittedName>
</protein>
<reference evidence="8" key="1">
    <citation type="submission" date="2006-10" db="EMBL/GenBank/DDBJ databases">
        <authorList>
            <person name="Amadeo P."/>
            <person name="Zhao Q."/>
            <person name="Wortman J."/>
            <person name="Fraser-Liggett C."/>
            <person name="Carlton J."/>
        </authorList>
    </citation>
    <scope>NUCLEOTIDE SEQUENCE</scope>
    <source>
        <strain evidence="8">G3</strain>
    </source>
</reference>
<dbReference type="RefSeq" id="XP_001307450.1">
    <property type="nucleotide sequence ID" value="XM_001307449.1"/>
</dbReference>
<dbReference type="VEuPathDB" id="TrichDB:TVAGG3_0867010"/>
<organism evidence="8 9">
    <name type="scientific">Trichomonas vaginalis (strain ATCC PRA-98 / G3)</name>
    <dbReference type="NCBI Taxonomy" id="412133"/>
    <lineage>
        <taxon>Eukaryota</taxon>
        <taxon>Metamonada</taxon>
        <taxon>Parabasalia</taxon>
        <taxon>Trichomonadida</taxon>
        <taxon>Trichomonadidae</taxon>
        <taxon>Trichomonas</taxon>
    </lineage>
</organism>
<dbReference type="AlphaFoldDB" id="A2FKQ8"/>
<dbReference type="KEGG" id="tva:4752256"/>
<evidence type="ECO:0000256" key="5">
    <source>
        <dbReference type="ARBA" id="ARBA00023136"/>
    </source>
</evidence>
<feature type="binding site" evidence="6">
    <location>
        <position position="251"/>
    </location>
    <ligand>
        <name>Zn(2+)</name>
        <dbReference type="ChEBI" id="CHEBI:29105"/>
    </ligand>
</feature>
<evidence type="ECO:0000256" key="1">
    <source>
        <dbReference type="ARBA" id="ARBA00004141"/>
    </source>
</evidence>
<sequence>MEKKKYRYHPEKFDSKDPVLQEQWEDLKDVLCDNEYMTKYKIMIGKPINLKTIIEIWTSKSTDLSNIWSHFLAGVFFIIRGWSFDGRLFTLHLLAAYTYIMSAMYHTFRNYNRKMYDIMLNFDVSGIAIQIFSYDFVDTIAFFHGKRDDLMYIYCAVFAILSVIVIGAVPIILSRKLYTLRTVLFSLCAFTCFPLFAHGIKIYGWNEKSQNMLILRIATIALEGVGIFFRASKVPERFTQGNIFQWCLHSHFWFHIAGAIGSYVGCLSAEAMA</sequence>